<dbReference type="OrthoDB" id="1121111at2"/>
<dbReference type="PANTHER" id="PTHR33823:SF4">
    <property type="entry name" value="GENERAL STRESS PROTEIN 16O"/>
    <property type="match status" value="1"/>
</dbReference>
<keyword evidence="3" id="KW-0862">Zinc</keyword>
<comment type="caution">
    <text evidence="6">The sequence shown here is derived from an EMBL/GenBank/DDBJ whole genome shotgun (WGS) entry which is preliminary data.</text>
</comment>
<evidence type="ECO:0000313" key="7">
    <source>
        <dbReference type="Proteomes" id="UP000316988"/>
    </source>
</evidence>
<evidence type="ECO:0000256" key="3">
    <source>
        <dbReference type="ARBA" id="ARBA00022833"/>
    </source>
</evidence>
<keyword evidence="2" id="KW-0863">Zinc-finger</keyword>
<gene>
    <name evidence="6" type="ORF">FNM00_15195</name>
</gene>
<evidence type="ECO:0000256" key="1">
    <source>
        <dbReference type="ARBA" id="ARBA00022723"/>
    </source>
</evidence>
<dbReference type="SUPFAM" id="SSF109635">
    <property type="entry name" value="DnaK suppressor protein DksA, alpha-hairpin domain"/>
    <property type="match status" value="1"/>
</dbReference>
<evidence type="ECO:0000313" key="6">
    <source>
        <dbReference type="EMBL" id="TSD57997.1"/>
    </source>
</evidence>
<dbReference type="SUPFAM" id="SSF57716">
    <property type="entry name" value="Glucocorticoid receptor-like (DNA-binding domain)"/>
    <property type="match status" value="1"/>
</dbReference>
<dbReference type="Gene3D" id="1.20.120.910">
    <property type="entry name" value="DksA, coiled-coil domain"/>
    <property type="match status" value="1"/>
</dbReference>
<evidence type="ECO:0000256" key="2">
    <source>
        <dbReference type="ARBA" id="ARBA00022771"/>
    </source>
</evidence>
<name>A0A554RV71_9ACTN</name>
<protein>
    <submittedName>
        <fullName evidence="6">Molecular chaperone DnaK</fullName>
    </submittedName>
</protein>
<dbReference type="PROSITE" id="PS51128">
    <property type="entry name" value="ZF_DKSA_2"/>
    <property type="match status" value="1"/>
</dbReference>
<feature type="zinc finger region" description="dksA C4-type" evidence="4">
    <location>
        <begin position="100"/>
        <end position="124"/>
    </location>
</feature>
<dbReference type="EMBL" id="VLNT01000016">
    <property type="protein sequence ID" value="TSD57997.1"/>
    <property type="molecule type" value="Genomic_DNA"/>
</dbReference>
<accession>A0A554RV71</accession>
<evidence type="ECO:0000256" key="4">
    <source>
        <dbReference type="PROSITE-ProRule" id="PRU00510"/>
    </source>
</evidence>
<dbReference type="InterPro" id="IPR037187">
    <property type="entry name" value="DnaK_N"/>
</dbReference>
<dbReference type="PANTHER" id="PTHR33823">
    <property type="entry name" value="RNA POLYMERASE-BINDING TRANSCRIPTION FACTOR DKSA-RELATED"/>
    <property type="match status" value="1"/>
</dbReference>
<dbReference type="GO" id="GO:0008270">
    <property type="term" value="F:zinc ion binding"/>
    <property type="evidence" value="ECO:0007669"/>
    <property type="project" value="UniProtKB-KW"/>
</dbReference>
<dbReference type="Pfam" id="PF01258">
    <property type="entry name" value="zf-dskA_traR"/>
    <property type="match status" value="1"/>
</dbReference>
<organism evidence="6 7">
    <name type="scientific">Aeromicrobium piscarium</name>
    <dbReference type="NCBI Taxonomy" id="2590901"/>
    <lineage>
        <taxon>Bacteria</taxon>
        <taxon>Bacillati</taxon>
        <taxon>Actinomycetota</taxon>
        <taxon>Actinomycetes</taxon>
        <taxon>Propionibacteriales</taxon>
        <taxon>Nocardioidaceae</taxon>
        <taxon>Aeromicrobium</taxon>
    </lineage>
</organism>
<dbReference type="InterPro" id="IPR020458">
    <property type="entry name" value="Znf_DskA_TraR_CS"/>
</dbReference>
<feature type="domain" description="Zinc finger DksA/TraR C4-type" evidence="5">
    <location>
        <begin position="95"/>
        <end position="128"/>
    </location>
</feature>
<dbReference type="AlphaFoldDB" id="A0A554RV71"/>
<evidence type="ECO:0000259" key="5">
    <source>
        <dbReference type="Pfam" id="PF01258"/>
    </source>
</evidence>
<sequence>MTPANENDPASSPADLAELERLLAADRERTVRRMAALGRDVTSIVETTQLGANDDEHDPEGSTIAFERSQASALLASATTHLNDVDAALTRITEGRYGRCEDCGEPIAHERLLAQPAARRCIGCATRAAR</sequence>
<dbReference type="InterPro" id="IPR000962">
    <property type="entry name" value="Znf_DskA_TraR"/>
</dbReference>
<keyword evidence="7" id="KW-1185">Reference proteome</keyword>
<keyword evidence="1" id="KW-0479">Metal-binding</keyword>
<proteinExistence type="predicted"/>
<reference evidence="6 7" key="1">
    <citation type="submission" date="2019-07" db="EMBL/GenBank/DDBJ databases">
        <authorList>
            <person name="Zhao L.H."/>
        </authorList>
    </citation>
    <scope>NUCLEOTIDE SEQUENCE [LARGE SCALE GENOMIC DNA]</scope>
    <source>
        <strain evidence="6 7">Co35</strain>
    </source>
</reference>
<dbReference type="PROSITE" id="PS01102">
    <property type="entry name" value="ZF_DKSA_1"/>
    <property type="match status" value="1"/>
</dbReference>
<dbReference type="Proteomes" id="UP000316988">
    <property type="component" value="Unassembled WGS sequence"/>
</dbReference>
<dbReference type="RefSeq" id="WP_143914400.1">
    <property type="nucleotide sequence ID" value="NZ_VLNT01000016.1"/>
</dbReference>